<name>A0ABX1XZ27_9BACL</name>
<accession>A0ABX1XZ27</accession>
<dbReference type="GO" id="GO:0016787">
    <property type="term" value="F:hydrolase activity"/>
    <property type="evidence" value="ECO:0007669"/>
    <property type="project" value="UniProtKB-KW"/>
</dbReference>
<dbReference type="SUPFAM" id="SSF53474">
    <property type="entry name" value="alpha/beta-Hydrolases"/>
    <property type="match status" value="1"/>
</dbReference>
<protein>
    <submittedName>
        <fullName evidence="5">Alpha/beta hydrolase fold domain-containing protein</fullName>
    </submittedName>
</protein>
<keyword evidence="2 5" id="KW-0378">Hydrolase</keyword>
<evidence type="ECO:0000256" key="2">
    <source>
        <dbReference type="ARBA" id="ARBA00022801"/>
    </source>
</evidence>
<dbReference type="Pfam" id="PF07859">
    <property type="entry name" value="Abhydrolase_3"/>
    <property type="match status" value="1"/>
</dbReference>
<evidence type="ECO:0000256" key="3">
    <source>
        <dbReference type="PROSITE-ProRule" id="PRU10038"/>
    </source>
</evidence>
<dbReference type="InterPro" id="IPR013094">
    <property type="entry name" value="AB_hydrolase_3"/>
</dbReference>
<proteinExistence type="inferred from homology"/>
<feature type="active site" evidence="3">
    <location>
        <position position="201"/>
    </location>
</feature>
<dbReference type="InterPro" id="IPR029058">
    <property type="entry name" value="AB_hydrolase_fold"/>
</dbReference>
<reference evidence="5 6" key="1">
    <citation type="submission" date="2019-10" db="EMBL/GenBank/DDBJ databases">
        <title>Description of Paenibacillus terrestris sp. nov.</title>
        <authorList>
            <person name="Carlier A."/>
            <person name="Qi S."/>
        </authorList>
    </citation>
    <scope>NUCLEOTIDE SEQUENCE [LARGE SCALE GENOMIC DNA]</scope>
    <source>
        <strain evidence="5 6">LMG 31458</strain>
    </source>
</reference>
<dbReference type="Proteomes" id="UP000616779">
    <property type="component" value="Unassembled WGS sequence"/>
</dbReference>
<evidence type="ECO:0000313" key="6">
    <source>
        <dbReference type="Proteomes" id="UP000616779"/>
    </source>
</evidence>
<evidence type="ECO:0000313" key="5">
    <source>
        <dbReference type="EMBL" id="NOU73840.1"/>
    </source>
</evidence>
<dbReference type="InterPro" id="IPR033140">
    <property type="entry name" value="Lipase_GDXG_put_SER_AS"/>
</dbReference>
<dbReference type="PANTHER" id="PTHR48081:SF8">
    <property type="entry name" value="ALPHA_BETA HYDROLASE FOLD-3 DOMAIN-CONTAINING PROTEIN-RELATED"/>
    <property type="match status" value="1"/>
</dbReference>
<keyword evidence="6" id="KW-1185">Reference proteome</keyword>
<feature type="domain" description="Alpha/beta hydrolase fold-3" evidence="4">
    <location>
        <begin position="123"/>
        <end position="343"/>
    </location>
</feature>
<dbReference type="Gene3D" id="3.40.50.1820">
    <property type="entry name" value="alpha/beta hydrolase"/>
    <property type="match status" value="1"/>
</dbReference>
<sequence>MDNKEQYGKLVSLLEEKAVVTKQNDYDYVVKPIPDSDALGQLDPRVHHVQLQQALAMASAERPSFDPSDIPTFVKTIRAMFGWKNEDITRTQIDTVYKEIKGTNSSIPIRIYSPAGEGRLPVVVFFHGGGFIGGTVDVVENPCKALAEKAGAVVVSVDYRLAPEHAFPAGLNDCFEAVQWVYEHADEIGADPQQITVAGDSAGGNLATVCALMDRDKGTNMIKYQALIYPTVNMGAGETEDFKWSLDEYDIRNHRELIMAGVEGIAGMSNLIVNLYLQNNAEPSDPYFAPLLAEDLSGMPETLIVTAEYDYLRLECEAYARKLTRSGVATKLIQYNGMDHAFLDKTGLYPQAEDCVHEIAKDIKRIFS</sequence>
<dbReference type="RefSeq" id="WP_171645251.1">
    <property type="nucleotide sequence ID" value="NZ_WHOA01000141.1"/>
</dbReference>
<comment type="caution">
    <text evidence="5">The sequence shown here is derived from an EMBL/GenBank/DDBJ whole genome shotgun (WGS) entry which is preliminary data.</text>
</comment>
<evidence type="ECO:0000259" key="4">
    <source>
        <dbReference type="Pfam" id="PF07859"/>
    </source>
</evidence>
<dbReference type="PROSITE" id="PS01174">
    <property type="entry name" value="LIPASE_GDXG_SER"/>
    <property type="match status" value="1"/>
</dbReference>
<dbReference type="EMBL" id="WHOA01000141">
    <property type="protein sequence ID" value="NOU73840.1"/>
    <property type="molecule type" value="Genomic_DNA"/>
</dbReference>
<comment type="similarity">
    <text evidence="1">Belongs to the 'GDXG' lipolytic enzyme family.</text>
</comment>
<evidence type="ECO:0000256" key="1">
    <source>
        <dbReference type="ARBA" id="ARBA00010515"/>
    </source>
</evidence>
<gene>
    <name evidence="5" type="ORF">GC098_20950</name>
</gene>
<organism evidence="5 6">
    <name type="scientific">Paenibacillus phytorum</name>
    <dbReference type="NCBI Taxonomy" id="2654977"/>
    <lineage>
        <taxon>Bacteria</taxon>
        <taxon>Bacillati</taxon>
        <taxon>Bacillota</taxon>
        <taxon>Bacilli</taxon>
        <taxon>Bacillales</taxon>
        <taxon>Paenibacillaceae</taxon>
        <taxon>Paenibacillus</taxon>
    </lineage>
</organism>
<dbReference type="InterPro" id="IPR050300">
    <property type="entry name" value="GDXG_lipolytic_enzyme"/>
</dbReference>
<dbReference type="PANTHER" id="PTHR48081">
    <property type="entry name" value="AB HYDROLASE SUPERFAMILY PROTEIN C4A8.06C"/>
    <property type="match status" value="1"/>
</dbReference>